<dbReference type="EMBL" id="AY163563">
    <property type="protein sequence ID" value="AAO62107.1"/>
    <property type="molecule type" value="mRNA"/>
</dbReference>
<evidence type="ECO:0000256" key="5">
    <source>
        <dbReference type="ARBA" id="ARBA00039091"/>
    </source>
</evidence>
<reference evidence="11 13" key="1">
    <citation type="journal article" date="2006" name="Cell">
        <title>Neuronal transcriptome of Aplysia: neuronal compartments and circuitry.</title>
        <authorList>
            <person name="Moroz L.L."/>
            <person name="Edwards J.R."/>
            <person name="Puthanveettil S.V."/>
            <person name="Kohn A.B."/>
            <person name="Ha T."/>
            <person name="Heyland A."/>
            <person name="Knudsen B."/>
            <person name="Sahni A."/>
            <person name="Yu F."/>
            <person name="Liu L."/>
            <person name="Jezzini S."/>
            <person name="Lovell P."/>
            <person name="Iannucculli W."/>
            <person name="Chen M."/>
            <person name="Nguyen T."/>
            <person name="Sheng H."/>
            <person name="Shaw R."/>
            <person name="Kalachikov S."/>
            <person name="Panchin Y.V."/>
            <person name="Farmerie W."/>
            <person name="Russo J.J."/>
            <person name="Ju J."/>
            <person name="Kandel E.R."/>
        </authorList>
    </citation>
    <scope>NUCLEOTIDE SEQUENCE</scope>
</reference>
<feature type="compositionally biased region" description="Polar residues" evidence="9">
    <location>
        <begin position="88"/>
        <end position="108"/>
    </location>
</feature>
<dbReference type="InterPro" id="IPR039551">
    <property type="entry name" value="Cho/carn_acyl_trans"/>
</dbReference>
<accession>E2QDA3</accession>
<evidence type="ECO:0000256" key="6">
    <source>
        <dbReference type="ARBA" id="ARBA00040495"/>
    </source>
</evidence>
<keyword evidence="2 8" id="KW-0808">Transferase</keyword>
<dbReference type="PANTHER" id="PTHR22589">
    <property type="entry name" value="CARNITINE O-ACYLTRANSFERASE"/>
    <property type="match status" value="1"/>
</dbReference>
<sequence>MDHRNGDETSCSSSTHSNNNSRSSSNTASNNSIISDAGGITKQTPFNQNSSSGQHPDQQEQDQQQQQQKRQSLNGGISNGGSGGLSSPANQKATVNGSNKGTTTRTNGSQVYYDLSQPLPKLPVPELQSTMEKYLSLVKTVMSPHEFSRTKYIVDEFCKTQAQGHELQEHLLKRQQGMDNWANDLWIHDMYLNIQVPLTINSNAAAMFPYQAFPSQREQLRFTAKFARGLLDFKRLTDTRTLPIERCRYKEKGQPMCMEQHYRLFTSYREPGRERDVMRSDTGTPGRDFIIVACRNQFYKVDVIQEGQELSEADIFLQLNRVMTSAQQSVDKPAPVGILTSQARNIWAEHRERLLQDATNRANLFALENCLFLVCLDLTTLPSGRDGDGGMAGDMAARTHQILHGQGVERNTANRWMDKTVQFIVAEDGTCGVNMEHSVVEGIALCSAVEHAFSVMGKDNFSDKICDPASLALPKCLQWNLTTQSLRDIEVAKENVARLVDDFDLAVFRFPRYGREFIKAQGMSPDAYIQLALQLTYYKIHGCSTSTYESASVRRYRHGRVDNIRANSPAALAWIKAMLGQTEATDEDKRRLLTEAVQWQQDNMLETILGNGTDLHILGLREAAAELGLPTPDLFQDASYKAFNCFKLSTSQVPMTSDFWMGYGAVVPDGYGCCYNPQAPDSIVFSVASFLSCYDTSSEMFTQSLESSLLQMAEICTVESDVKVQNPNSKER</sequence>
<dbReference type="Proteomes" id="UP000694888">
    <property type="component" value="Unplaced"/>
</dbReference>
<evidence type="ECO:0000256" key="1">
    <source>
        <dbReference type="ARBA" id="ARBA00005232"/>
    </source>
</evidence>
<evidence type="ECO:0000313" key="11">
    <source>
        <dbReference type="EMBL" id="AAO62107.1"/>
    </source>
</evidence>
<evidence type="ECO:0000256" key="9">
    <source>
        <dbReference type="SAM" id="MobiDB-lite"/>
    </source>
</evidence>
<dbReference type="GO" id="GO:0007274">
    <property type="term" value="P:neuromuscular synaptic transmission"/>
    <property type="evidence" value="ECO:0007669"/>
    <property type="project" value="TreeGrafter"/>
</dbReference>
<proteinExistence type="evidence at transcript level"/>
<evidence type="ECO:0000256" key="4">
    <source>
        <dbReference type="ARBA" id="ARBA00023315"/>
    </source>
</evidence>
<dbReference type="RefSeq" id="NP_001191548.1">
    <property type="nucleotide sequence ID" value="NM_001204619.1"/>
</dbReference>
<dbReference type="PROSITE" id="PS00439">
    <property type="entry name" value="ACYLTRANSF_C_1"/>
    <property type="match status" value="1"/>
</dbReference>
<protein>
    <recommendedName>
        <fullName evidence="6">Choline O-acetyltransferase</fullName>
        <ecNumber evidence="5">2.3.1.6</ecNumber>
    </recommendedName>
</protein>
<feature type="region of interest" description="Disordered" evidence="9">
    <location>
        <begin position="1"/>
        <end position="108"/>
    </location>
</feature>
<evidence type="ECO:0000256" key="3">
    <source>
        <dbReference type="ARBA" id="ARBA00022979"/>
    </source>
</evidence>
<evidence type="ECO:0000313" key="13">
    <source>
        <dbReference type="RefSeq" id="NP_001191548.1"/>
    </source>
</evidence>
<evidence type="ECO:0000256" key="7">
    <source>
        <dbReference type="PIRSR" id="PIRSR600542-1"/>
    </source>
</evidence>
<feature type="compositionally biased region" description="Low complexity" evidence="9">
    <location>
        <begin position="9"/>
        <end position="32"/>
    </location>
</feature>
<evidence type="ECO:0000259" key="10">
    <source>
        <dbReference type="Pfam" id="PF00755"/>
    </source>
</evidence>
<evidence type="ECO:0000256" key="2">
    <source>
        <dbReference type="ARBA" id="ARBA00022679"/>
    </source>
</evidence>
<keyword evidence="12" id="KW-1185">Reference proteome</keyword>
<dbReference type="GO" id="GO:0008292">
    <property type="term" value="P:acetylcholine biosynthetic process"/>
    <property type="evidence" value="ECO:0007669"/>
    <property type="project" value="TreeGrafter"/>
</dbReference>
<dbReference type="PANTHER" id="PTHR22589:SF14">
    <property type="entry name" value="CHOLINE O-ACETYLTRANSFERASE"/>
    <property type="match status" value="1"/>
</dbReference>
<dbReference type="GO" id="GO:0043005">
    <property type="term" value="C:neuron projection"/>
    <property type="evidence" value="ECO:0007669"/>
    <property type="project" value="TreeGrafter"/>
</dbReference>
<reference evidence="13" key="2">
    <citation type="submission" date="2025-05" db="UniProtKB">
        <authorList>
            <consortium name="RefSeq"/>
        </authorList>
    </citation>
    <scope>IDENTIFICATION</scope>
</reference>
<evidence type="ECO:0000256" key="8">
    <source>
        <dbReference type="RuleBase" id="RU003801"/>
    </source>
</evidence>
<dbReference type="GO" id="GO:0005737">
    <property type="term" value="C:cytoplasm"/>
    <property type="evidence" value="ECO:0007669"/>
    <property type="project" value="TreeGrafter"/>
</dbReference>
<keyword evidence="4 8" id="KW-0012">Acyltransferase</keyword>
<dbReference type="SUPFAM" id="SSF52777">
    <property type="entry name" value="CoA-dependent acyltransferases"/>
    <property type="match status" value="2"/>
</dbReference>
<feature type="compositionally biased region" description="Polar residues" evidence="9">
    <location>
        <begin position="41"/>
        <end position="53"/>
    </location>
</feature>
<evidence type="ECO:0000313" key="12">
    <source>
        <dbReference type="Proteomes" id="UP000694888"/>
    </source>
</evidence>
<dbReference type="InterPro" id="IPR000542">
    <property type="entry name" value="Carn_acyl_trans"/>
</dbReference>
<dbReference type="GO" id="GO:0004102">
    <property type="term" value="F:choline O-acetyltransferase activity"/>
    <property type="evidence" value="ECO:0007669"/>
    <property type="project" value="UniProtKB-EC"/>
</dbReference>
<comment type="similarity">
    <text evidence="1 8">Belongs to the carnitine/choline acetyltransferase family.</text>
</comment>
<dbReference type="Gene3D" id="3.30.559.70">
    <property type="entry name" value="Choline/Carnitine o-acyltransferase, domain 2"/>
    <property type="match status" value="1"/>
</dbReference>
<dbReference type="OrthoDB" id="240216at2759"/>
<dbReference type="EC" id="2.3.1.6" evidence="5"/>
<dbReference type="GO" id="GO:0045202">
    <property type="term" value="C:synapse"/>
    <property type="evidence" value="ECO:0007669"/>
    <property type="project" value="GOC"/>
</dbReference>
<name>E2QDA3_APLCA</name>
<dbReference type="PROSITE" id="PS00440">
    <property type="entry name" value="ACYLTRANSF_C_2"/>
    <property type="match status" value="1"/>
</dbReference>
<feature type="active site" description="Proton acceptor" evidence="7">
    <location>
        <position position="437"/>
    </location>
</feature>
<dbReference type="Pfam" id="PF00755">
    <property type="entry name" value="Carn_acyltransf"/>
    <property type="match status" value="1"/>
</dbReference>
<feature type="domain" description="Choline/carnitine acyltransferase" evidence="10">
    <location>
        <begin position="122"/>
        <end position="706"/>
    </location>
</feature>
<dbReference type="InterPro" id="IPR023213">
    <property type="entry name" value="CAT-like_dom_sf"/>
</dbReference>
<organism evidence="11">
    <name type="scientific">Aplysia californica</name>
    <name type="common">California sea hare</name>
    <dbReference type="NCBI Taxonomy" id="6500"/>
    <lineage>
        <taxon>Eukaryota</taxon>
        <taxon>Metazoa</taxon>
        <taxon>Spiralia</taxon>
        <taxon>Lophotrochozoa</taxon>
        <taxon>Mollusca</taxon>
        <taxon>Gastropoda</taxon>
        <taxon>Heterobranchia</taxon>
        <taxon>Euthyneura</taxon>
        <taxon>Tectipleura</taxon>
        <taxon>Aplysiida</taxon>
        <taxon>Aplysioidea</taxon>
        <taxon>Aplysiidae</taxon>
        <taxon>Aplysia</taxon>
    </lineage>
</organism>
<gene>
    <name evidence="13" type="primary">LOC100533322</name>
</gene>
<dbReference type="AlphaFoldDB" id="E2QDA3"/>
<dbReference type="GeneID" id="100533322"/>
<feature type="compositionally biased region" description="Low complexity" evidence="9">
    <location>
        <begin position="61"/>
        <end position="76"/>
    </location>
</feature>
<keyword evidence="3" id="KW-0530">Neurotransmitter biosynthesis</keyword>
<dbReference type="InterPro" id="IPR042231">
    <property type="entry name" value="Cho/carn_acyl_trans_2"/>
</dbReference>
<dbReference type="Gene3D" id="3.30.559.10">
    <property type="entry name" value="Chloramphenicol acetyltransferase-like domain"/>
    <property type="match status" value="1"/>
</dbReference>